<proteinExistence type="predicted"/>
<dbReference type="Proteomes" id="UP000309997">
    <property type="component" value="Unassembled WGS sequence"/>
</dbReference>
<name>A0ACC4BAQ2_POPAL</name>
<organism evidence="1 2">
    <name type="scientific">Populus alba</name>
    <name type="common">White poplar</name>
    <dbReference type="NCBI Taxonomy" id="43335"/>
    <lineage>
        <taxon>Eukaryota</taxon>
        <taxon>Viridiplantae</taxon>
        <taxon>Streptophyta</taxon>
        <taxon>Embryophyta</taxon>
        <taxon>Tracheophyta</taxon>
        <taxon>Spermatophyta</taxon>
        <taxon>Magnoliopsida</taxon>
        <taxon>eudicotyledons</taxon>
        <taxon>Gunneridae</taxon>
        <taxon>Pentapetalae</taxon>
        <taxon>rosids</taxon>
        <taxon>fabids</taxon>
        <taxon>Malpighiales</taxon>
        <taxon>Salicaceae</taxon>
        <taxon>Saliceae</taxon>
        <taxon>Populus</taxon>
    </lineage>
</organism>
<reference evidence="1 2" key="1">
    <citation type="journal article" date="2024" name="Plant Biotechnol. J.">
        <title>Genome and CRISPR/Cas9 system of a widespread forest tree (Populus alba) in the world.</title>
        <authorList>
            <person name="Liu Y.J."/>
            <person name="Jiang P.F."/>
            <person name="Han X.M."/>
            <person name="Li X.Y."/>
            <person name="Wang H.M."/>
            <person name="Wang Y.J."/>
            <person name="Wang X.X."/>
            <person name="Zeng Q.Y."/>
        </authorList>
    </citation>
    <scope>NUCLEOTIDE SEQUENCE [LARGE SCALE GENOMIC DNA]</scope>
    <source>
        <strain evidence="2">cv. PAL-ZL1</strain>
    </source>
</reference>
<comment type="caution">
    <text evidence="1">The sequence shown here is derived from an EMBL/GenBank/DDBJ whole genome shotgun (WGS) entry which is preliminary data.</text>
</comment>
<dbReference type="EMBL" id="RCHU02000012">
    <property type="protein sequence ID" value="KAL3575426.1"/>
    <property type="molecule type" value="Genomic_DNA"/>
</dbReference>
<sequence length="74" mass="8511">MHEEITCKQERHGGTEQANMQRMEMDWRIIAPLHTEVTSSRGVSTLSSIQDYRSSTSWLRKQEYLLTNGATALL</sequence>
<evidence type="ECO:0000313" key="1">
    <source>
        <dbReference type="EMBL" id="KAL3575426.1"/>
    </source>
</evidence>
<protein>
    <submittedName>
        <fullName evidence="1">Uncharacterized protein</fullName>
    </submittedName>
</protein>
<keyword evidence="2" id="KW-1185">Reference proteome</keyword>
<accession>A0ACC4BAQ2</accession>
<evidence type="ECO:0000313" key="2">
    <source>
        <dbReference type="Proteomes" id="UP000309997"/>
    </source>
</evidence>
<gene>
    <name evidence="1" type="ORF">D5086_023527</name>
</gene>